<reference evidence="1" key="1">
    <citation type="submission" date="2018-05" db="EMBL/GenBank/DDBJ databases">
        <authorList>
            <person name="Lanie J.A."/>
            <person name="Ng W.-L."/>
            <person name="Kazmierczak K.M."/>
            <person name="Andrzejewski T.M."/>
            <person name="Davidsen T.M."/>
            <person name="Wayne K.J."/>
            <person name="Tettelin H."/>
            <person name="Glass J.I."/>
            <person name="Rusch D."/>
            <person name="Podicherti R."/>
            <person name="Tsui H.-C.T."/>
            <person name="Winkler M.E."/>
        </authorList>
    </citation>
    <scope>NUCLEOTIDE SEQUENCE</scope>
</reference>
<accession>A0A382WMR5</accession>
<sequence length="72" mass="7824">MPILLCPEPLQLLTIIRAMVDIVSLVDYSPIPLLRSVREAEVGATAGRPIARIAGVLSHSHALLGQTITRLW</sequence>
<protein>
    <submittedName>
        <fullName evidence="1">Uncharacterized protein</fullName>
    </submittedName>
</protein>
<proteinExistence type="predicted"/>
<dbReference type="AlphaFoldDB" id="A0A382WMR5"/>
<dbReference type="EMBL" id="UINC01161161">
    <property type="protein sequence ID" value="SVD60187.1"/>
    <property type="molecule type" value="Genomic_DNA"/>
</dbReference>
<name>A0A382WMR5_9ZZZZ</name>
<organism evidence="1">
    <name type="scientific">marine metagenome</name>
    <dbReference type="NCBI Taxonomy" id="408172"/>
    <lineage>
        <taxon>unclassified sequences</taxon>
        <taxon>metagenomes</taxon>
        <taxon>ecological metagenomes</taxon>
    </lineage>
</organism>
<evidence type="ECO:0000313" key="1">
    <source>
        <dbReference type="EMBL" id="SVD60187.1"/>
    </source>
</evidence>
<gene>
    <name evidence="1" type="ORF">METZ01_LOCUS413041</name>
</gene>